<reference evidence="3" key="1">
    <citation type="submission" date="2023-03" db="EMBL/GenBank/DDBJ databases">
        <title>Edaphobacter sp.</title>
        <authorList>
            <person name="Huber K.J."/>
            <person name="Papendorf J."/>
            <person name="Pilke C."/>
            <person name="Bunk B."/>
            <person name="Sproeer C."/>
            <person name="Pester M."/>
        </authorList>
    </citation>
    <scope>NUCLEOTIDE SEQUENCE</scope>
    <source>
        <strain evidence="3">DSM 109919</strain>
        <strain evidence="4">DSM 109920</strain>
    </source>
</reference>
<dbReference type="KEGG" id="epl:P4G45_07950"/>
<feature type="domain" description="TadE-like" evidence="2">
    <location>
        <begin position="12"/>
        <end position="53"/>
    </location>
</feature>
<dbReference type="EMBL" id="CP121194">
    <property type="protein sequence ID" value="XBH11647.1"/>
    <property type="molecule type" value="Genomic_DNA"/>
</dbReference>
<proteinExistence type="predicted"/>
<gene>
    <name evidence="3" type="ORF">P4G45_07950</name>
    <name evidence="4" type="ORF">P8936_08420</name>
</gene>
<dbReference type="Pfam" id="PF07811">
    <property type="entry name" value="TadE"/>
    <property type="match status" value="1"/>
</dbReference>
<accession>A0AAU7DCZ2</accession>
<feature type="transmembrane region" description="Helical" evidence="1">
    <location>
        <begin position="20"/>
        <end position="41"/>
    </location>
</feature>
<dbReference type="EMBL" id="CP121195">
    <property type="protein sequence ID" value="XBH15177.1"/>
    <property type="molecule type" value="Genomic_DNA"/>
</dbReference>
<sequence length="163" mass="17345">MGRSRFWRQDEGQSLIEVALFVPLFTLLIIYAVDFGFFFLAATTLTTAARNAASFAIQGVKSPSLAAEPAASLVQSLAIASIGLPNASSAKVQVCSNSVGTPSASNIAQCTSSTYTAGTDPESPIFQLNRVDIVYTVTPPIPLPAGVFPNLTFHRYVEMRAIQ</sequence>
<dbReference type="RefSeq" id="WP_348269137.1">
    <property type="nucleotide sequence ID" value="NZ_CP121194.1"/>
</dbReference>
<keyword evidence="1" id="KW-0472">Membrane</keyword>
<name>A0AAU7D117_9BACT</name>
<evidence type="ECO:0000259" key="2">
    <source>
        <dbReference type="Pfam" id="PF07811"/>
    </source>
</evidence>
<keyword evidence="1" id="KW-1133">Transmembrane helix</keyword>
<dbReference type="AlphaFoldDB" id="A0AAU7D117"/>
<evidence type="ECO:0000256" key="1">
    <source>
        <dbReference type="SAM" id="Phobius"/>
    </source>
</evidence>
<dbReference type="InterPro" id="IPR012495">
    <property type="entry name" value="TadE-like_dom"/>
</dbReference>
<evidence type="ECO:0000313" key="4">
    <source>
        <dbReference type="EMBL" id="XBH15177.1"/>
    </source>
</evidence>
<protein>
    <submittedName>
        <fullName evidence="3">TadE/TadG family type IV pilus assembly protein</fullName>
    </submittedName>
</protein>
<keyword evidence="1" id="KW-0812">Transmembrane</keyword>
<accession>A0AAU7D117</accession>
<organism evidence="3">
    <name type="scientific">Edaphobacter paludis</name>
    <dbReference type="NCBI Taxonomy" id="3035702"/>
    <lineage>
        <taxon>Bacteria</taxon>
        <taxon>Pseudomonadati</taxon>
        <taxon>Acidobacteriota</taxon>
        <taxon>Terriglobia</taxon>
        <taxon>Terriglobales</taxon>
        <taxon>Acidobacteriaceae</taxon>
        <taxon>Edaphobacter</taxon>
    </lineage>
</organism>
<evidence type="ECO:0000313" key="3">
    <source>
        <dbReference type="EMBL" id="XBH11647.1"/>
    </source>
</evidence>